<gene>
    <name evidence="2" type="ORF">HC031_11270</name>
</gene>
<evidence type="ECO:0000259" key="1">
    <source>
        <dbReference type="PROSITE" id="PS50943"/>
    </source>
</evidence>
<name>A0ABX0XWT1_9ACTN</name>
<keyword evidence="3" id="KW-1185">Reference proteome</keyword>
<proteinExistence type="predicted"/>
<dbReference type="InterPro" id="IPR001387">
    <property type="entry name" value="Cro/C1-type_HTH"/>
</dbReference>
<feature type="domain" description="HTH cro/C1-type" evidence="1">
    <location>
        <begin position="12"/>
        <end position="67"/>
    </location>
</feature>
<dbReference type="EMBL" id="JAATVY010000006">
    <property type="protein sequence ID" value="NJC70286.1"/>
    <property type="molecule type" value="Genomic_DNA"/>
</dbReference>
<dbReference type="Pfam" id="PF13560">
    <property type="entry name" value="HTH_31"/>
    <property type="match status" value="1"/>
</dbReference>
<evidence type="ECO:0000313" key="3">
    <source>
        <dbReference type="Proteomes" id="UP000722989"/>
    </source>
</evidence>
<dbReference type="PROSITE" id="PS50943">
    <property type="entry name" value="HTH_CROC1"/>
    <property type="match status" value="1"/>
</dbReference>
<dbReference type="CDD" id="cd00093">
    <property type="entry name" value="HTH_XRE"/>
    <property type="match status" value="1"/>
</dbReference>
<dbReference type="InterPro" id="IPR010982">
    <property type="entry name" value="Lambda_DNA-bd_dom_sf"/>
</dbReference>
<reference evidence="2 3" key="1">
    <citation type="submission" date="2020-03" db="EMBL/GenBank/DDBJ databases">
        <title>WGS of the type strain of Planosporangium spp.</title>
        <authorList>
            <person name="Thawai C."/>
        </authorList>
    </citation>
    <scope>NUCLEOTIDE SEQUENCE [LARGE SCALE GENOMIC DNA]</scope>
    <source>
        <strain evidence="2 3">TBRC 5610</strain>
    </source>
</reference>
<accession>A0ABX0XWT1</accession>
<comment type="caution">
    <text evidence="2">The sequence shown here is derived from an EMBL/GenBank/DDBJ whole genome shotgun (WGS) entry which is preliminary data.</text>
</comment>
<dbReference type="SMART" id="SM00530">
    <property type="entry name" value="HTH_XRE"/>
    <property type="match status" value="1"/>
</dbReference>
<sequence length="404" mass="44049">MEVRNRDIGRRVSYWRSRRGLTRQQFADLVGRSMSWVDKVESGQRGLVRLPMLEAVADALQIDVAALTDDDAAHRAVTRPDSVEVRAIRAALSSYTVILGGADAPPDLVKLRGQVDYACAAWLSSHFGTLGRVLPGIITASQRAVATLSGDERLEATRCLVMSYRLASSTLLKLEAPELAWLAADRAMLAARCTDDPVCLARATRSAARAMACLGQPREALDALIAMADRMESALARPDPNLLSLYGMLLLPAEIVAAQNGDADTALTMHRRADQVAHRLTPGYCDPVTAFGVTNVALHRLAALVRMEEGGRAVAFARTIEPQSLVRLPRERKAAYLLDMAEAHRQCRHYSEATAAVLRAEQIAPDEVRRRPSTHTLIRRLLSVSSGEAALLLRRLADRAGVIP</sequence>
<organism evidence="2 3">
    <name type="scientific">Planosporangium thailandense</name>
    <dbReference type="NCBI Taxonomy" id="765197"/>
    <lineage>
        <taxon>Bacteria</taxon>
        <taxon>Bacillati</taxon>
        <taxon>Actinomycetota</taxon>
        <taxon>Actinomycetes</taxon>
        <taxon>Micromonosporales</taxon>
        <taxon>Micromonosporaceae</taxon>
        <taxon>Planosporangium</taxon>
    </lineage>
</organism>
<dbReference type="Gene3D" id="1.10.260.40">
    <property type="entry name" value="lambda repressor-like DNA-binding domains"/>
    <property type="match status" value="1"/>
</dbReference>
<dbReference type="RefSeq" id="WP_167925200.1">
    <property type="nucleotide sequence ID" value="NZ_JAATVY010000006.1"/>
</dbReference>
<dbReference type="SUPFAM" id="SSF47413">
    <property type="entry name" value="lambda repressor-like DNA-binding domains"/>
    <property type="match status" value="1"/>
</dbReference>
<evidence type="ECO:0000313" key="2">
    <source>
        <dbReference type="EMBL" id="NJC70286.1"/>
    </source>
</evidence>
<protein>
    <submittedName>
        <fullName evidence="2">Helix-turn-helix transcriptional regulator</fullName>
    </submittedName>
</protein>
<dbReference type="Proteomes" id="UP000722989">
    <property type="component" value="Unassembled WGS sequence"/>
</dbReference>